<accession>A0AAI8VAZ3</accession>
<reference evidence="1" key="1">
    <citation type="submission" date="2023-10" db="EMBL/GenBank/DDBJ databases">
        <authorList>
            <person name="Hackl T."/>
        </authorList>
    </citation>
    <scope>NUCLEOTIDE SEQUENCE</scope>
</reference>
<dbReference type="AlphaFoldDB" id="A0AAI8VAZ3"/>
<gene>
    <name evidence="1" type="ORF">KHLLAP_LOCUS2006</name>
</gene>
<sequence length="100" mass="11031">MRPQGLDVTGFEVGGLREVVAVEAVEVVVRKVHLLTAAISRISGFQRLHQLRPPRLQSAGPQLQALPEVEDEKAPEIRRGGVLQMDKAQQSVYREPLAVI</sequence>
<protein>
    <submittedName>
        <fullName evidence="1">Uu.00g043910.m01.CDS01</fullName>
    </submittedName>
</protein>
<dbReference type="EMBL" id="CAUWAG010000003">
    <property type="protein sequence ID" value="CAJ2501538.1"/>
    <property type="molecule type" value="Genomic_DNA"/>
</dbReference>
<dbReference type="Proteomes" id="UP001295740">
    <property type="component" value="Unassembled WGS sequence"/>
</dbReference>
<proteinExistence type="predicted"/>
<evidence type="ECO:0000313" key="2">
    <source>
        <dbReference type="Proteomes" id="UP001295740"/>
    </source>
</evidence>
<evidence type="ECO:0000313" key="1">
    <source>
        <dbReference type="EMBL" id="CAJ2501538.1"/>
    </source>
</evidence>
<keyword evidence="2" id="KW-1185">Reference proteome</keyword>
<organism evidence="1 2">
    <name type="scientific">Anthostomella pinea</name>
    <dbReference type="NCBI Taxonomy" id="933095"/>
    <lineage>
        <taxon>Eukaryota</taxon>
        <taxon>Fungi</taxon>
        <taxon>Dikarya</taxon>
        <taxon>Ascomycota</taxon>
        <taxon>Pezizomycotina</taxon>
        <taxon>Sordariomycetes</taxon>
        <taxon>Xylariomycetidae</taxon>
        <taxon>Xylariales</taxon>
        <taxon>Xylariaceae</taxon>
        <taxon>Anthostomella</taxon>
    </lineage>
</organism>
<comment type="caution">
    <text evidence="1">The sequence shown here is derived from an EMBL/GenBank/DDBJ whole genome shotgun (WGS) entry which is preliminary data.</text>
</comment>
<name>A0AAI8VAZ3_9PEZI</name>